<evidence type="ECO:0000259" key="3">
    <source>
        <dbReference type="PROSITE" id="PS50977"/>
    </source>
</evidence>
<protein>
    <submittedName>
        <fullName evidence="4">TetR family transcriptional regulator</fullName>
    </submittedName>
</protein>
<dbReference type="InterPro" id="IPR036271">
    <property type="entry name" value="Tet_transcr_reg_TetR-rel_C_sf"/>
</dbReference>
<dbReference type="InterPro" id="IPR009057">
    <property type="entry name" value="Homeodomain-like_sf"/>
</dbReference>
<sequence length="202" mass="23094">MSKNKPLTSRQLQSIQTKNNLFESAVKLMKQHSLEDITIAEICRGAGVSVGSFYNYFSTKSDILIQMYEQADGYFDQKFRDLEPSASIRNDIVDYFKIYADYNLNVGIETVKQLYTCNNKLFIAKGRYMQNVLQALLEKGQAGGQLIADMTAEDMTEYLFIAARGVIYNWCLHEGSYDLERKMEEYMGRLVVVFVNAPPTLP</sequence>
<dbReference type="InterPro" id="IPR001647">
    <property type="entry name" value="HTH_TetR"/>
</dbReference>
<dbReference type="RefSeq" id="WP_025705020.1">
    <property type="nucleotide sequence ID" value="NZ_CP009287.1"/>
</dbReference>
<dbReference type="SUPFAM" id="SSF48498">
    <property type="entry name" value="Tetracyclin repressor-like, C-terminal domain"/>
    <property type="match status" value="1"/>
</dbReference>
<feature type="DNA-binding region" description="H-T-H motif" evidence="2">
    <location>
        <begin position="38"/>
        <end position="57"/>
    </location>
</feature>
<dbReference type="PROSITE" id="PS01081">
    <property type="entry name" value="HTH_TETR_1"/>
    <property type="match status" value="1"/>
</dbReference>
<dbReference type="Gene3D" id="1.10.357.10">
    <property type="entry name" value="Tetracycline Repressor, domain 2"/>
    <property type="match status" value="1"/>
</dbReference>
<organism evidence="4 5">
    <name type="scientific">Paenibacillus graminis</name>
    <dbReference type="NCBI Taxonomy" id="189425"/>
    <lineage>
        <taxon>Bacteria</taxon>
        <taxon>Bacillati</taxon>
        <taxon>Bacillota</taxon>
        <taxon>Bacilli</taxon>
        <taxon>Bacillales</taxon>
        <taxon>Paenibacillaceae</taxon>
        <taxon>Paenibacillus</taxon>
    </lineage>
</organism>
<dbReference type="eggNOG" id="COG1309">
    <property type="taxonomic scope" value="Bacteria"/>
</dbReference>
<dbReference type="GO" id="GO:0003677">
    <property type="term" value="F:DNA binding"/>
    <property type="evidence" value="ECO:0007669"/>
    <property type="project" value="UniProtKB-UniRule"/>
</dbReference>
<evidence type="ECO:0000256" key="1">
    <source>
        <dbReference type="ARBA" id="ARBA00023125"/>
    </source>
</evidence>
<dbReference type="Proteomes" id="UP000029500">
    <property type="component" value="Chromosome"/>
</dbReference>
<dbReference type="KEGG" id="pgm:PGRAT_12395"/>
<dbReference type="OrthoDB" id="9812484at2"/>
<accession>A0A089M3G6</accession>
<dbReference type="InterPro" id="IPR023772">
    <property type="entry name" value="DNA-bd_HTH_TetR-type_CS"/>
</dbReference>
<dbReference type="PROSITE" id="PS50977">
    <property type="entry name" value="HTH_TETR_2"/>
    <property type="match status" value="1"/>
</dbReference>
<dbReference type="HOGENOM" id="CLU_069356_12_7_9"/>
<keyword evidence="1 2" id="KW-0238">DNA-binding</keyword>
<dbReference type="InterPro" id="IPR050624">
    <property type="entry name" value="HTH-type_Tx_Regulator"/>
</dbReference>
<proteinExistence type="predicted"/>
<dbReference type="PANTHER" id="PTHR43479">
    <property type="entry name" value="ACREF/ENVCD OPERON REPRESSOR-RELATED"/>
    <property type="match status" value="1"/>
</dbReference>
<dbReference type="AlphaFoldDB" id="A0A089M3G6"/>
<reference evidence="4 5" key="1">
    <citation type="submission" date="2014-08" db="EMBL/GenBank/DDBJ databases">
        <title>Comparative genomics of the Paenibacillus odorifer group.</title>
        <authorList>
            <person name="den Bakker H.C."/>
            <person name="Tsai Y.-C."/>
            <person name="Martin N."/>
            <person name="Korlach J."/>
            <person name="Wiedmann M."/>
        </authorList>
    </citation>
    <scope>NUCLEOTIDE SEQUENCE [LARGE SCALE GENOMIC DNA]</scope>
    <source>
        <strain evidence="4 5">DSM 15220</strain>
    </source>
</reference>
<dbReference type="EMBL" id="CP009287">
    <property type="protein sequence ID" value="AIQ68321.1"/>
    <property type="molecule type" value="Genomic_DNA"/>
</dbReference>
<keyword evidence="5" id="KW-1185">Reference proteome</keyword>
<dbReference type="PANTHER" id="PTHR43479:SF11">
    <property type="entry name" value="ACREF_ENVCD OPERON REPRESSOR-RELATED"/>
    <property type="match status" value="1"/>
</dbReference>
<dbReference type="Pfam" id="PF00440">
    <property type="entry name" value="TetR_N"/>
    <property type="match status" value="1"/>
</dbReference>
<feature type="domain" description="HTH tetR-type" evidence="3">
    <location>
        <begin position="15"/>
        <end position="75"/>
    </location>
</feature>
<evidence type="ECO:0000313" key="5">
    <source>
        <dbReference type="Proteomes" id="UP000029500"/>
    </source>
</evidence>
<gene>
    <name evidence="4" type="ORF">PGRAT_12395</name>
</gene>
<evidence type="ECO:0000256" key="2">
    <source>
        <dbReference type="PROSITE-ProRule" id="PRU00335"/>
    </source>
</evidence>
<name>A0A089M3G6_9BACL</name>
<evidence type="ECO:0000313" key="4">
    <source>
        <dbReference type="EMBL" id="AIQ68321.1"/>
    </source>
</evidence>
<dbReference type="SUPFAM" id="SSF46689">
    <property type="entry name" value="Homeodomain-like"/>
    <property type="match status" value="1"/>
</dbReference>